<feature type="region of interest" description="Disordered" evidence="1">
    <location>
        <begin position="365"/>
        <end position="407"/>
    </location>
</feature>
<feature type="compositionally biased region" description="Low complexity" evidence="1">
    <location>
        <begin position="372"/>
        <end position="397"/>
    </location>
</feature>
<dbReference type="Proteomes" id="UP001501035">
    <property type="component" value="Unassembled WGS sequence"/>
</dbReference>
<evidence type="ECO:0000256" key="1">
    <source>
        <dbReference type="SAM" id="MobiDB-lite"/>
    </source>
</evidence>
<name>A0ABP6LAA1_9ACTN</name>
<reference evidence="3" key="1">
    <citation type="journal article" date="2019" name="Int. J. Syst. Evol. Microbiol.">
        <title>The Global Catalogue of Microorganisms (GCM) 10K type strain sequencing project: providing services to taxonomists for standard genome sequencing and annotation.</title>
        <authorList>
            <consortium name="The Broad Institute Genomics Platform"/>
            <consortium name="The Broad Institute Genome Sequencing Center for Infectious Disease"/>
            <person name="Wu L."/>
            <person name="Ma J."/>
        </authorList>
    </citation>
    <scope>NUCLEOTIDE SEQUENCE [LARGE SCALE GENOMIC DNA]</scope>
    <source>
        <strain evidence="3">JCM 14234</strain>
    </source>
</reference>
<dbReference type="Gene3D" id="3.40.50.300">
    <property type="entry name" value="P-loop containing nucleotide triphosphate hydrolases"/>
    <property type="match status" value="1"/>
</dbReference>
<accession>A0ABP6LAA1</accession>
<dbReference type="InterPro" id="IPR027417">
    <property type="entry name" value="P-loop_NTPase"/>
</dbReference>
<gene>
    <name evidence="2" type="ORF">GCM10010528_14580</name>
</gene>
<evidence type="ECO:0008006" key="4">
    <source>
        <dbReference type="Google" id="ProtNLM"/>
    </source>
</evidence>
<feature type="compositionally biased region" description="Basic and acidic residues" evidence="1">
    <location>
        <begin position="398"/>
        <end position="407"/>
    </location>
</feature>
<keyword evidence="3" id="KW-1185">Reference proteome</keyword>
<protein>
    <recommendedName>
        <fullName evidence="4">Sulfotransferase family protein</fullName>
    </recommendedName>
</protein>
<comment type="caution">
    <text evidence="2">The sequence shown here is derived from an EMBL/GenBank/DDBJ whole genome shotgun (WGS) entry which is preliminary data.</text>
</comment>
<organism evidence="2 3">
    <name type="scientific">Gordonia defluvii</name>
    <dbReference type="NCBI Taxonomy" id="283718"/>
    <lineage>
        <taxon>Bacteria</taxon>
        <taxon>Bacillati</taxon>
        <taxon>Actinomycetota</taxon>
        <taxon>Actinomycetes</taxon>
        <taxon>Mycobacteriales</taxon>
        <taxon>Gordoniaceae</taxon>
        <taxon>Gordonia</taxon>
    </lineage>
</organism>
<evidence type="ECO:0000313" key="3">
    <source>
        <dbReference type="Proteomes" id="UP001501035"/>
    </source>
</evidence>
<dbReference type="SUPFAM" id="SSF52540">
    <property type="entry name" value="P-loop containing nucleoside triphosphate hydrolases"/>
    <property type="match status" value="1"/>
</dbReference>
<sequence length="407" mass="44818">MDIMSVVFVHVGLPKTGTTYVQDRLWRNRDRAMRVGLCYPGDVIDDHFHAAAHLQPQRYLDWVDPEHARAWSTMVAQMRAWPGTSLVSHELFATATAEQITMLVGDLDFADEVHVIATVRDLARQLPSAWQENVKNQRRGTFDEFVAAVAARADCADLGHGEEGPFWEFQDVVTILDRWSMAVPEDRIHLVTVPPRGRAGDGLWERFVGVLGVDPAALSAPIETANSSLSAAQAEFLRQLNDRLQPVDVGWERYERIVKGELIGEVLFAGERGAPQGLSAGQRRWAAGQAEQMITALAAREYDIVGSLDELAVSLAAGADAQPPSQQEVLEAALDALAGWVKVAPVPAGPSRWVSAARNAVRKARRRAVGLRNQAQRNQAQRNQAQRNQAQRNQARAAADDTGQRQP</sequence>
<evidence type="ECO:0000313" key="2">
    <source>
        <dbReference type="EMBL" id="GAA3034841.1"/>
    </source>
</evidence>
<proteinExistence type="predicted"/>
<dbReference type="EMBL" id="BAAAVS010000021">
    <property type="protein sequence ID" value="GAA3034841.1"/>
    <property type="molecule type" value="Genomic_DNA"/>
</dbReference>